<dbReference type="InterPro" id="IPR000531">
    <property type="entry name" value="Beta-barrel_TonB"/>
</dbReference>
<protein>
    <submittedName>
        <fullName evidence="17">TonB-dependent receptor</fullName>
    </submittedName>
</protein>
<feature type="signal peptide" evidence="14">
    <location>
        <begin position="1"/>
        <end position="31"/>
    </location>
</feature>
<reference evidence="17 18" key="1">
    <citation type="submission" date="2024-04" db="EMBL/GenBank/DDBJ databases">
        <title>Draft genome sequence of Pseudoxanthomonas putridarboris WD12.</title>
        <authorList>
            <person name="Oh J."/>
        </authorList>
    </citation>
    <scope>NUCLEOTIDE SEQUENCE [LARGE SCALE GENOMIC DNA]</scope>
    <source>
        <strain evidence="17 18">WD12</strain>
    </source>
</reference>
<feature type="chain" id="PRO_5046788256" evidence="14">
    <location>
        <begin position="32"/>
        <end position="834"/>
    </location>
</feature>
<evidence type="ECO:0000256" key="9">
    <source>
        <dbReference type="ARBA" id="ARBA00023077"/>
    </source>
</evidence>
<evidence type="ECO:0000256" key="10">
    <source>
        <dbReference type="ARBA" id="ARBA00023136"/>
    </source>
</evidence>
<evidence type="ECO:0000256" key="7">
    <source>
        <dbReference type="ARBA" id="ARBA00023004"/>
    </source>
</evidence>
<evidence type="ECO:0000256" key="2">
    <source>
        <dbReference type="ARBA" id="ARBA00022448"/>
    </source>
</evidence>
<dbReference type="SUPFAM" id="SSF56935">
    <property type="entry name" value="Porins"/>
    <property type="match status" value="1"/>
</dbReference>
<evidence type="ECO:0000256" key="3">
    <source>
        <dbReference type="ARBA" id="ARBA00022452"/>
    </source>
</evidence>
<dbReference type="Pfam" id="PF00593">
    <property type="entry name" value="TonB_dep_Rec_b-barrel"/>
    <property type="match status" value="1"/>
</dbReference>
<evidence type="ECO:0000256" key="5">
    <source>
        <dbReference type="ARBA" id="ARBA00022692"/>
    </source>
</evidence>
<dbReference type="Pfam" id="PF07715">
    <property type="entry name" value="Plug"/>
    <property type="match status" value="1"/>
</dbReference>
<dbReference type="InterPro" id="IPR012910">
    <property type="entry name" value="Plug_dom"/>
</dbReference>
<keyword evidence="8" id="KW-0406">Ion transport</keyword>
<dbReference type="Gene3D" id="2.40.170.20">
    <property type="entry name" value="TonB-dependent receptor, beta-barrel domain"/>
    <property type="match status" value="1"/>
</dbReference>
<dbReference type="InterPro" id="IPR036942">
    <property type="entry name" value="Beta-barrel_TonB_sf"/>
</dbReference>
<keyword evidence="18" id="KW-1185">Reference proteome</keyword>
<dbReference type="InterPro" id="IPR039426">
    <property type="entry name" value="TonB-dep_rcpt-like"/>
</dbReference>
<evidence type="ECO:0000256" key="1">
    <source>
        <dbReference type="ARBA" id="ARBA00004571"/>
    </source>
</evidence>
<keyword evidence="4" id="KW-0410">Iron transport</keyword>
<keyword evidence="3 12" id="KW-1134">Transmembrane beta strand</keyword>
<comment type="caution">
    <text evidence="17">The sequence shown here is derived from an EMBL/GenBank/DDBJ whole genome shotgun (WGS) entry which is preliminary data.</text>
</comment>
<accession>A0ABU9IXP8</accession>
<keyword evidence="11 12" id="KW-0998">Cell outer membrane</keyword>
<evidence type="ECO:0000313" key="17">
    <source>
        <dbReference type="EMBL" id="MEL1263724.1"/>
    </source>
</evidence>
<evidence type="ECO:0000256" key="6">
    <source>
        <dbReference type="ARBA" id="ARBA00022729"/>
    </source>
</evidence>
<dbReference type="InterPro" id="IPR037066">
    <property type="entry name" value="Plug_dom_sf"/>
</dbReference>
<proteinExistence type="inferred from homology"/>
<gene>
    <name evidence="17" type="ORF">AAD027_04955</name>
</gene>
<evidence type="ECO:0000256" key="4">
    <source>
        <dbReference type="ARBA" id="ARBA00022496"/>
    </source>
</evidence>
<dbReference type="EMBL" id="JBBWWT010000002">
    <property type="protein sequence ID" value="MEL1263724.1"/>
    <property type="molecule type" value="Genomic_DNA"/>
</dbReference>
<dbReference type="PANTHER" id="PTHR32552:SF89">
    <property type="entry name" value="CATECHOLATE SIDEROPHORE RECEPTOR FIU"/>
    <property type="match status" value="1"/>
</dbReference>
<evidence type="ECO:0000256" key="14">
    <source>
        <dbReference type="SAM" id="SignalP"/>
    </source>
</evidence>
<evidence type="ECO:0000313" key="18">
    <source>
        <dbReference type="Proteomes" id="UP001459204"/>
    </source>
</evidence>
<keyword evidence="10 12" id="KW-0472">Membrane</keyword>
<dbReference type="Proteomes" id="UP001459204">
    <property type="component" value="Unassembled WGS sequence"/>
</dbReference>
<comment type="similarity">
    <text evidence="12 13">Belongs to the TonB-dependent receptor family.</text>
</comment>
<evidence type="ECO:0000256" key="13">
    <source>
        <dbReference type="RuleBase" id="RU003357"/>
    </source>
</evidence>
<name>A0ABU9IXP8_9GAMM</name>
<dbReference type="Gene3D" id="2.170.130.10">
    <property type="entry name" value="TonB-dependent receptor, plug domain"/>
    <property type="match status" value="1"/>
</dbReference>
<keyword evidence="17" id="KW-0675">Receptor</keyword>
<comment type="subcellular location">
    <subcellularLocation>
        <location evidence="1 12">Cell outer membrane</location>
        <topology evidence="1 12">Multi-pass membrane protein</topology>
    </subcellularLocation>
</comment>
<evidence type="ECO:0000256" key="12">
    <source>
        <dbReference type="PROSITE-ProRule" id="PRU01360"/>
    </source>
</evidence>
<keyword evidence="7" id="KW-0408">Iron</keyword>
<keyword evidence="2 12" id="KW-0813">Transport</keyword>
<keyword evidence="6 14" id="KW-0732">Signal</keyword>
<evidence type="ECO:0000259" key="15">
    <source>
        <dbReference type="Pfam" id="PF00593"/>
    </source>
</evidence>
<feature type="domain" description="TonB-dependent receptor plug" evidence="16">
    <location>
        <begin position="64"/>
        <end position="175"/>
    </location>
</feature>
<dbReference type="PROSITE" id="PS52016">
    <property type="entry name" value="TONB_DEPENDENT_REC_3"/>
    <property type="match status" value="1"/>
</dbReference>
<dbReference type="PANTHER" id="PTHR32552">
    <property type="entry name" value="FERRICHROME IRON RECEPTOR-RELATED"/>
    <property type="match status" value="1"/>
</dbReference>
<feature type="domain" description="TonB-dependent receptor-like beta-barrel" evidence="15">
    <location>
        <begin position="311"/>
        <end position="790"/>
    </location>
</feature>
<sequence>MTFSPHRLAGAIRHALVMGGMALAAHAPAMAQQAPQDGGERRVEARDLDTVIVTGRAGSGIRTKAETSYSVTNIEEETLRMQAPTSVTEAMKSVPGFWVEASGGEASGNIRARGVPVDGFGSVQLLEDGIPIQHDPALGYLNGDQVFRLDETIERIEVVRGGPSSAFYSNAPAGAINFVPRKVGDEAEGLVKLTVGDAGLFRTDFWYGAPIGDGWKLGIGGFYRSEDGVRDIGFTGNQGGQLRVNLGREFEGGKVEFDLKRLDDTVAFYTGIPMRTYADGKIRAVPGFDGHHGTVAGPETSLVRMVTADGEDYIFDNTRGTEVERTQLTGRFEFDLGGDWRLRDTLRYNDTKTQRNGVYPNLLQSASSFLEQTGGLLAAVPGAAALQLRYTTSPDQVYDVANQNGNGLIIVGGLRGITMPVTEVMNDLQLSRGFDVGGQRHDLTFGYYYAHIEEDFSRYSSNALLDVRDNARLLDLVAVDAAGNVLASLTDNGIWRYGYEWENASGEQTTHAFYVADEWQVTDRLRLDAGLRWEKMTARGRVELREQVNLGTLPTSQIWTGTGQFAHYDDSFSKLGWTAGANWQFDDHSGLFARYTSTNRLPSLGNYITNAAATPDIQTMDLAEVGYKYGSNPFDFYATAFWTKYDNVGFSNYRVGLDGIIVNEARYADTQTLGLELEAAYRPVDWFDVSATATVQDPQYKGLRYTDNAGELHDYDGNQLIRVPKNSLRIVPGVNLLDQRLRLQLAYERQGERYVDTANSVRLPSYDVFNFSARYELSDRLSLYGYVDNLDNSLGLTEGNPRQGEFESGDAGANTFIARPLLGRNYRLALMYRF</sequence>
<keyword evidence="5 12" id="KW-0812">Transmembrane</keyword>
<evidence type="ECO:0000256" key="8">
    <source>
        <dbReference type="ARBA" id="ARBA00023065"/>
    </source>
</evidence>
<keyword evidence="9 13" id="KW-0798">TonB box</keyword>
<organism evidence="17 18">
    <name type="scientific">Pseudoxanthomonas putridarboris</name>
    <dbReference type="NCBI Taxonomy" id="752605"/>
    <lineage>
        <taxon>Bacteria</taxon>
        <taxon>Pseudomonadati</taxon>
        <taxon>Pseudomonadota</taxon>
        <taxon>Gammaproteobacteria</taxon>
        <taxon>Lysobacterales</taxon>
        <taxon>Lysobacteraceae</taxon>
        <taxon>Pseudoxanthomonas</taxon>
    </lineage>
</organism>
<evidence type="ECO:0000259" key="16">
    <source>
        <dbReference type="Pfam" id="PF07715"/>
    </source>
</evidence>
<evidence type="ECO:0000256" key="11">
    <source>
        <dbReference type="ARBA" id="ARBA00023237"/>
    </source>
</evidence>